<evidence type="ECO:0008006" key="4">
    <source>
        <dbReference type="Google" id="ProtNLM"/>
    </source>
</evidence>
<gene>
    <name evidence="2" type="ORF">KTO63_24360</name>
</gene>
<evidence type="ECO:0000256" key="1">
    <source>
        <dbReference type="SAM" id="MobiDB-lite"/>
    </source>
</evidence>
<reference evidence="2" key="1">
    <citation type="submission" date="2021-06" db="EMBL/GenBank/DDBJ databases">
        <authorList>
            <person name="Huq M.A."/>
        </authorList>
    </citation>
    <scope>NUCLEOTIDE SEQUENCE</scope>
    <source>
        <strain evidence="2">MAH-26</strain>
    </source>
</reference>
<feature type="region of interest" description="Disordered" evidence="1">
    <location>
        <begin position="588"/>
        <end position="742"/>
    </location>
</feature>
<evidence type="ECO:0000313" key="3">
    <source>
        <dbReference type="Proteomes" id="UP000812270"/>
    </source>
</evidence>
<dbReference type="EMBL" id="JAHSPG010000018">
    <property type="protein sequence ID" value="MBV4360321.1"/>
    <property type="molecule type" value="Genomic_DNA"/>
</dbReference>
<feature type="compositionally biased region" description="Polar residues" evidence="1">
    <location>
        <begin position="590"/>
        <end position="605"/>
    </location>
</feature>
<organism evidence="2 3">
    <name type="scientific">Pinibacter aurantiacus</name>
    <dbReference type="NCBI Taxonomy" id="2851599"/>
    <lineage>
        <taxon>Bacteria</taxon>
        <taxon>Pseudomonadati</taxon>
        <taxon>Bacteroidota</taxon>
        <taxon>Chitinophagia</taxon>
        <taxon>Chitinophagales</taxon>
        <taxon>Chitinophagaceae</taxon>
        <taxon>Pinibacter</taxon>
    </lineage>
</organism>
<proteinExistence type="predicted"/>
<dbReference type="Proteomes" id="UP000812270">
    <property type="component" value="Unassembled WGS sequence"/>
</dbReference>
<feature type="compositionally biased region" description="Low complexity" evidence="1">
    <location>
        <begin position="654"/>
        <end position="675"/>
    </location>
</feature>
<keyword evidence="3" id="KW-1185">Reference proteome</keyword>
<feature type="compositionally biased region" description="Low complexity" evidence="1">
    <location>
        <begin position="622"/>
        <end position="646"/>
    </location>
</feature>
<protein>
    <recommendedName>
        <fullName evidence="4">Carbohydrate-binding family V/XII</fullName>
    </recommendedName>
</protein>
<feature type="region of interest" description="Disordered" evidence="1">
    <location>
        <begin position="230"/>
        <end position="249"/>
    </location>
</feature>
<comment type="caution">
    <text evidence="2">The sequence shown here is derived from an EMBL/GenBank/DDBJ whole genome shotgun (WGS) entry which is preliminary data.</text>
</comment>
<name>A0A9E2SC80_9BACT</name>
<sequence>MKPWFLMYLLCVALCSYGQNDPWPKEILIENGGKIVVYQPQPERLSGSTLSFRAALSVRQKSNAEPVFGVFWSDAAVSDNGQTLDLQSAKITHVQFPDSTINDVSNIEQKVEAQIPKWNLKLNKSDVTAAVQQEQQNMAPDFKTDAPKIIYANKASTLVLIDGDPKIEKDKNINNMLRVMNTPFLIVQNPDDKKYYLYGGGFWYVASSPLGEYAYVKSLPRTIKEMDKQIKEQEKKDKSKQEESASSPTAIIISTEPAELIQTEGEPTYKPIQGTSLLFVDNSLDEIFKDVNSQLTFILISGRWYSAPSLNGPWAYVNADKLPADFAKIPPGSEKDGVLSSVAGTEEAQEAIYDAQVPQTAKVDKKTAKCEVTYDGSPRFAEIENTSLKVAENSNITVMQAANGKYYALENGVWFISNNANGPWEVANERPQDVEKIPPSSSAYNTKYVYIYDNTPTYVYMGYTPGYLGSYYYMNTIVWGTGWYYRPWYGYYYYPRPCTWGFGMHYNPWMGWSMSFGFSAGWFSYRYAWGGGWYGGWFGPPAFRPPYRPWGWSGGYYRPGGPYYGYRPHVTVNRPAYVNPHRYVNDNRYARNNNVYRGSNGVTTRDVNRRPAASTRPVGGTRPAPGNNYRPGNNNRLPGNNNRLPGETARPGTNPGNNNRLPPSNNRPPTHTTRPAPTPNPSRPAPTRPAPMPSPSRPMPSTRPTPSTQPSRPATSPSYRPSQPSSRPMPQSRPSTMPARRH</sequence>
<accession>A0A9E2SC80</accession>
<feature type="compositionally biased region" description="Pro residues" evidence="1">
    <location>
        <begin position="676"/>
        <end position="703"/>
    </location>
</feature>
<feature type="compositionally biased region" description="Low complexity" evidence="1">
    <location>
        <begin position="704"/>
        <end position="742"/>
    </location>
</feature>
<dbReference type="RefSeq" id="WP_217794585.1">
    <property type="nucleotide sequence ID" value="NZ_JAHSPG010000018.1"/>
</dbReference>
<evidence type="ECO:0000313" key="2">
    <source>
        <dbReference type="EMBL" id="MBV4360321.1"/>
    </source>
</evidence>
<feature type="compositionally biased region" description="Basic and acidic residues" evidence="1">
    <location>
        <begin position="230"/>
        <end position="243"/>
    </location>
</feature>
<dbReference type="AlphaFoldDB" id="A0A9E2SC80"/>